<dbReference type="Proteomes" id="UP000887579">
    <property type="component" value="Unplaced"/>
</dbReference>
<organism evidence="1 2">
    <name type="scientific">Panagrolaimus sp. ES5</name>
    <dbReference type="NCBI Taxonomy" id="591445"/>
    <lineage>
        <taxon>Eukaryota</taxon>
        <taxon>Metazoa</taxon>
        <taxon>Ecdysozoa</taxon>
        <taxon>Nematoda</taxon>
        <taxon>Chromadorea</taxon>
        <taxon>Rhabditida</taxon>
        <taxon>Tylenchina</taxon>
        <taxon>Panagrolaimomorpha</taxon>
        <taxon>Panagrolaimoidea</taxon>
        <taxon>Panagrolaimidae</taxon>
        <taxon>Panagrolaimus</taxon>
    </lineage>
</organism>
<sequence>MATALFNKVEVHSSEGDSSEMFNLKLSSLYEIKTVLDIVAEDAFSGEYPRPQVAVHSDKDKLAIGVGPVLHIMRIYPDIRCEKTLSFSSDVCAIRFLANGRFFVVVLGDGSVAFIDTL</sequence>
<proteinExistence type="predicted"/>
<evidence type="ECO:0000313" key="2">
    <source>
        <dbReference type="WBParaSite" id="ES5_v2.g30824.t1"/>
    </source>
</evidence>
<name>A0AC34GMR9_9BILA</name>
<accession>A0AC34GMR9</accession>
<dbReference type="WBParaSite" id="ES5_v2.g30824.t1">
    <property type="protein sequence ID" value="ES5_v2.g30824.t1"/>
    <property type="gene ID" value="ES5_v2.g30824"/>
</dbReference>
<protein>
    <submittedName>
        <fullName evidence="2">Uncharacterized protein</fullName>
    </submittedName>
</protein>
<reference evidence="2" key="1">
    <citation type="submission" date="2022-11" db="UniProtKB">
        <authorList>
            <consortium name="WormBaseParasite"/>
        </authorList>
    </citation>
    <scope>IDENTIFICATION</scope>
</reference>
<evidence type="ECO:0000313" key="1">
    <source>
        <dbReference type="Proteomes" id="UP000887579"/>
    </source>
</evidence>